<dbReference type="PROSITE" id="PS50878">
    <property type="entry name" value="RT_POL"/>
    <property type="match status" value="1"/>
</dbReference>
<dbReference type="OrthoDB" id="5987630at2759"/>
<dbReference type="AlphaFoldDB" id="A0A6S7I934"/>
<comment type="caution">
    <text evidence="1">The sequence shown here is derived from an EMBL/GenBank/DDBJ whole genome shotgun (WGS) entry which is preliminary data.</text>
</comment>
<accession>A0A6S7I934</accession>
<proteinExistence type="predicted"/>
<reference evidence="1" key="1">
    <citation type="submission" date="2020-04" db="EMBL/GenBank/DDBJ databases">
        <authorList>
            <person name="Alioto T."/>
            <person name="Alioto T."/>
            <person name="Gomez Garrido J."/>
        </authorList>
    </citation>
    <scope>NUCLEOTIDE SEQUENCE</scope>
    <source>
        <strain evidence="1">A484AB</strain>
    </source>
</reference>
<evidence type="ECO:0000313" key="1">
    <source>
        <dbReference type="EMBL" id="CAB4013499.1"/>
    </source>
</evidence>
<dbReference type="EMBL" id="CACRXK020007911">
    <property type="protein sequence ID" value="CAB4013499.1"/>
    <property type="molecule type" value="Genomic_DNA"/>
</dbReference>
<name>A0A6S7I934_PARCT</name>
<gene>
    <name evidence="1" type="ORF">PACLA_8A015502</name>
</gene>
<sequence>MVENAATADPQLQQIRSYSRSAATADQKRQLLKTEQKRFQPRFKYIRNEKTFVPVAFQNDFSTLPLSLIYSYDDPNEQLDVLEKLFNKCLERHAPMKRVKVTRPPAPWLTTEDFQSLLAERDRLRKKAHTPHSTPNDWAAFRNIRNSIKIRVREATKNFVKKALSSNKSKEIWRVIHRILKPSPKPLRFDPDSLNEYFINTGHRVMGSTSDSTDDLLNYIDTLTTNNKEDGFRLRNVSRDEVYHVIKNLRSDCSTGPDKIPAKYIKLVADILAGPLTKIINGSIDLTMFPEAWKISRISPIPKNETPMKDEDLRPIAILPVLSKIYEKIVTIQMVHFLETNKILDERIVGYRKGHSTTTALLKIRDDIIRAMKEGELTLMVMADYSKAFDTVNFKTVLRKMHHLGFSNNFMKWTANYLSNRRQFVQIDDHQSKPAVTHFGVPQGSILEPIIFNIYVSDLKKSIMSRIQYADDTSLYSHCHVKNLPDCLYSISANLANLNAWSSQSNLALNPKKTEAMLFSTSQMASVHSLQSLGELDLSLNISGNTLKRVN</sequence>
<dbReference type="CDD" id="cd01650">
    <property type="entry name" value="RT_nLTR_like"/>
    <property type="match status" value="1"/>
</dbReference>
<dbReference type="InterPro" id="IPR000477">
    <property type="entry name" value="RT_dom"/>
</dbReference>
<dbReference type="Proteomes" id="UP001152795">
    <property type="component" value="Unassembled WGS sequence"/>
</dbReference>
<dbReference type="SUPFAM" id="SSF56672">
    <property type="entry name" value="DNA/RNA polymerases"/>
    <property type="match status" value="1"/>
</dbReference>
<dbReference type="PANTHER" id="PTHR47510:SF3">
    <property type="entry name" value="ENDO_EXONUCLEASE_PHOSPHATASE DOMAIN-CONTAINING PROTEIN"/>
    <property type="match status" value="1"/>
</dbReference>
<organism evidence="1 2">
    <name type="scientific">Paramuricea clavata</name>
    <name type="common">Red gorgonian</name>
    <name type="synonym">Violescent sea-whip</name>
    <dbReference type="NCBI Taxonomy" id="317549"/>
    <lineage>
        <taxon>Eukaryota</taxon>
        <taxon>Metazoa</taxon>
        <taxon>Cnidaria</taxon>
        <taxon>Anthozoa</taxon>
        <taxon>Octocorallia</taxon>
        <taxon>Malacalcyonacea</taxon>
        <taxon>Plexauridae</taxon>
        <taxon>Paramuricea</taxon>
    </lineage>
</organism>
<dbReference type="PANTHER" id="PTHR47510">
    <property type="entry name" value="REVERSE TRANSCRIPTASE DOMAIN-CONTAINING PROTEIN"/>
    <property type="match status" value="1"/>
</dbReference>
<dbReference type="InterPro" id="IPR043502">
    <property type="entry name" value="DNA/RNA_pol_sf"/>
</dbReference>
<evidence type="ECO:0000313" key="2">
    <source>
        <dbReference type="Proteomes" id="UP001152795"/>
    </source>
</evidence>
<dbReference type="Pfam" id="PF00078">
    <property type="entry name" value="RVT_1"/>
    <property type="match status" value="1"/>
</dbReference>
<protein>
    <submittedName>
        <fullName evidence="1">Uncharacterized protein</fullName>
    </submittedName>
</protein>
<keyword evidence="2" id="KW-1185">Reference proteome</keyword>